<feature type="compositionally biased region" description="Basic and acidic residues" evidence="1">
    <location>
        <begin position="68"/>
        <end position="124"/>
    </location>
</feature>
<dbReference type="Proteomes" id="UP000747542">
    <property type="component" value="Unassembled WGS sequence"/>
</dbReference>
<keyword evidence="3" id="KW-1185">Reference proteome</keyword>
<feature type="region of interest" description="Disordered" evidence="1">
    <location>
        <begin position="454"/>
        <end position="475"/>
    </location>
</feature>
<evidence type="ECO:0000313" key="2">
    <source>
        <dbReference type="EMBL" id="KAG7170613.1"/>
    </source>
</evidence>
<feature type="compositionally biased region" description="Basic and acidic residues" evidence="1">
    <location>
        <begin position="30"/>
        <end position="55"/>
    </location>
</feature>
<feature type="compositionally biased region" description="Basic and acidic residues" evidence="1">
    <location>
        <begin position="156"/>
        <end position="199"/>
    </location>
</feature>
<sequence length="1198" mass="136254">MEGIKGKLELQDSQQDSESKRQRTSVTGESVHRGGGERDTMATESDRMKFGDKKDRYKKRKVDDDEYMKDKKSSQLDRTKDDRDSNKLKMVNVKEKGRKDKGKEEKTAEVHHDNKRTEIQKKNETSSNIDSRCKPNRMKSEENIKGGKNGSWQNTSHEKCNKQKYTCKEKTGSTHNRGRDKGHNNEVTKRDETKEEHGFKTRPQGLHCPPPKKKTGATYRFDGVNDSLDTIDSERQSKEILKTGKNKRITEKEEHTARHKMNKGVEILADSQQYSTRVGSENTCVDASQRPSSKLVVRKDKINKKGRRNAEEKEMEQNKHTKTNKLHVSGKGTSKERVLGQIATPRLLAGAPRLRQLLTLSPQRHKGRIWIPLNLPEEPLVKVAKTVVNTADKQKMPPILKNVTGKKNRDGIYNDVQGKYKHHKKKFTEAYDKNENVKNREWETRRLTLLLGSRLQSPPNTCSGPSGKLESETANVQEQSHSKMEMSLPPDNLKENYHQLRAQVLTVSDTSTFGTLTTNEPKNDFVGSENSVQIDGKKKLGKRQVHVICKDTDEIQPEPSHKVWQNLGKGIPKLSTRTRQIEIVESGLSFAGKRKDKTPYLERNLSTPWNLDLISTPCSSKSSSKTPTDPTIDRSLEDHFGSQGGMQFSNTTSDHIPDTSLDFVNYDDSQKCDLIKSTGSIPYITLKKMYPQEIQQPENHSNDHLLVHNVDCGSRNYCGSIVDQNNKSLKYDSQFLHEINFLATWHKDDRKLRHVKSDSQVCVIDESCQCNEYTGNSLESSAITKDKSECPEQCAELQAKLYTAENLSNCINRNKLSSQSHVKERRGHQSSGIHEYPPDTVGCEGHAFRTEYNSSPIPINVMEKSCTLTNDMHSSQTICNVLYPYNMQGNSVELIDDNHHTRWMESSHDLEVNLTHKKPLLNLDITENVVRDLSEYEQKTFDDNLYKEHTNDSSLPTCENHARCHKEYNHFIILEKDNKETELGASRDSTCTGNKKIEQLKNLTANTTKNYEICSAYFLKESRRNLSFGDQGNRKGKDVVTRIVDLGENKRELLPSAAQDEEVLNNTSENIECSLDKMKQFEDIIIDLTLRDARLTDGTKNSRHSPSSAADCISKSIFDEVIPRGELEKDCRQPQTVNPELAAQHFRETVNQFVNPAVTDMLDLYGTAENPLEEEGTKLKNDCSPFSLSLQSLHKKAH</sequence>
<feature type="region of interest" description="Disordered" evidence="1">
    <location>
        <begin position="302"/>
        <end position="334"/>
    </location>
</feature>
<dbReference type="AlphaFoldDB" id="A0A8J5KDT0"/>
<reference evidence="2" key="1">
    <citation type="journal article" date="2021" name="Sci. Adv.">
        <title>The American lobster genome reveals insights on longevity, neural, and immune adaptations.</title>
        <authorList>
            <person name="Polinski J.M."/>
            <person name="Zimin A.V."/>
            <person name="Clark K.F."/>
            <person name="Kohn A.B."/>
            <person name="Sadowski N."/>
            <person name="Timp W."/>
            <person name="Ptitsyn A."/>
            <person name="Khanna P."/>
            <person name="Romanova D.Y."/>
            <person name="Williams P."/>
            <person name="Greenwood S.J."/>
            <person name="Moroz L.L."/>
            <person name="Walt D.R."/>
            <person name="Bodnar A.G."/>
        </authorList>
    </citation>
    <scope>NUCLEOTIDE SEQUENCE</scope>
    <source>
        <strain evidence="2">GMGI-L3</strain>
    </source>
</reference>
<feature type="compositionally biased region" description="Polar residues" evidence="1">
    <location>
        <begin position="454"/>
        <end position="464"/>
    </location>
</feature>
<name>A0A8J5KDT0_HOMAM</name>
<feature type="compositionally biased region" description="Basic and acidic residues" evidence="1">
    <location>
        <begin position="308"/>
        <end position="319"/>
    </location>
</feature>
<feature type="region of interest" description="Disordered" evidence="1">
    <location>
        <begin position="1"/>
        <end position="237"/>
    </location>
</feature>
<protein>
    <submittedName>
        <fullName evidence="2">Uncharacterized protein</fullName>
    </submittedName>
</protein>
<organism evidence="2 3">
    <name type="scientific">Homarus americanus</name>
    <name type="common">American lobster</name>
    <dbReference type="NCBI Taxonomy" id="6706"/>
    <lineage>
        <taxon>Eukaryota</taxon>
        <taxon>Metazoa</taxon>
        <taxon>Ecdysozoa</taxon>
        <taxon>Arthropoda</taxon>
        <taxon>Crustacea</taxon>
        <taxon>Multicrustacea</taxon>
        <taxon>Malacostraca</taxon>
        <taxon>Eumalacostraca</taxon>
        <taxon>Eucarida</taxon>
        <taxon>Decapoda</taxon>
        <taxon>Pleocyemata</taxon>
        <taxon>Astacidea</taxon>
        <taxon>Nephropoidea</taxon>
        <taxon>Nephropidae</taxon>
        <taxon>Homarus</taxon>
    </lineage>
</organism>
<accession>A0A8J5KDT0</accession>
<proteinExistence type="predicted"/>
<feature type="compositionally biased region" description="Basic and acidic residues" evidence="1">
    <location>
        <begin position="1"/>
        <end position="10"/>
    </location>
</feature>
<evidence type="ECO:0000313" key="3">
    <source>
        <dbReference type="Proteomes" id="UP000747542"/>
    </source>
</evidence>
<dbReference type="EMBL" id="JAHLQT010013773">
    <property type="protein sequence ID" value="KAG7170613.1"/>
    <property type="molecule type" value="Genomic_DNA"/>
</dbReference>
<comment type="caution">
    <text evidence="2">The sequence shown here is derived from an EMBL/GenBank/DDBJ whole genome shotgun (WGS) entry which is preliminary data.</text>
</comment>
<gene>
    <name evidence="2" type="ORF">Hamer_G013428</name>
</gene>
<evidence type="ECO:0000256" key="1">
    <source>
        <dbReference type="SAM" id="MobiDB-lite"/>
    </source>
</evidence>